<sequence>MRAVNAKVIARRQNGVDVKFSNGMRDFIASIDKENLTIEDIKNYSVNVKVYSIIRNCCNAYPANVLELGTSKSDDEEIKDLLDKIVDMVGYTI</sequence>
<evidence type="ECO:0000313" key="1">
    <source>
        <dbReference type="EMBL" id="AYE34786.1"/>
    </source>
</evidence>
<proteinExistence type="predicted"/>
<dbReference type="Proteomes" id="UP001055437">
    <property type="component" value="Chromosome"/>
</dbReference>
<dbReference type="EMBL" id="CP023671">
    <property type="protein sequence ID" value="AYE34786.1"/>
    <property type="molecule type" value="Genomic_DNA"/>
</dbReference>
<evidence type="ECO:0000313" key="4">
    <source>
        <dbReference type="Proteomes" id="UP001055437"/>
    </source>
</evidence>
<accession>A0A9N7PLJ7</accession>
<reference evidence="1 3" key="1">
    <citation type="submission" date="2017-09" db="EMBL/GenBank/DDBJ databases">
        <authorList>
            <person name="Thomas P."/>
            <person name="Seyboldt C."/>
        </authorList>
    </citation>
    <scope>NUCLEOTIDE SEQUENCE [LARGE SCALE GENOMIC DNA]</scope>
    <source>
        <strain evidence="1 3">DSM 7534</strain>
    </source>
</reference>
<dbReference type="EMBL" id="CP099799">
    <property type="protein sequence ID" value="USS01379.1"/>
    <property type="molecule type" value="Genomic_DNA"/>
</dbReference>
<keyword evidence="4" id="KW-1185">Reference proteome</keyword>
<protein>
    <submittedName>
        <fullName evidence="1">Uncharacterized protein</fullName>
    </submittedName>
</protein>
<reference evidence="2" key="2">
    <citation type="submission" date="2022-06" db="EMBL/GenBank/DDBJ databases">
        <authorList>
            <person name="Holder M.E."/>
            <person name="Ajami N.J."/>
            <person name="Petrosino J.F."/>
        </authorList>
    </citation>
    <scope>NUCLEOTIDE SEQUENCE</scope>
    <source>
        <strain evidence="2">RMA 8861</strain>
    </source>
</reference>
<gene>
    <name evidence="1" type="ORF">CP523_10440</name>
    <name evidence="2" type="ORF">NH397_02785</name>
</gene>
<dbReference type="GeneID" id="303561099"/>
<dbReference type="Proteomes" id="UP000280586">
    <property type="component" value="Chromosome"/>
</dbReference>
<evidence type="ECO:0000313" key="3">
    <source>
        <dbReference type="Proteomes" id="UP000280586"/>
    </source>
</evidence>
<organism evidence="1 3">
    <name type="scientific">Clostridium septicum</name>
    <dbReference type="NCBI Taxonomy" id="1504"/>
    <lineage>
        <taxon>Bacteria</taxon>
        <taxon>Bacillati</taxon>
        <taxon>Bacillota</taxon>
        <taxon>Clostridia</taxon>
        <taxon>Eubacteriales</taxon>
        <taxon>Clostridiaceae</taxon>
        <taxon>Clostridium</taxon>
    </lineage>
</organism>
<dbReference type="AlphaFoldDB" id="A0A9N7PLJ7"/>
<name>A0A9N7PLJ7_CLOSE</name>
<dbReference type="RefSeq" id="WP_120140839.1">
    <property type="nucleotide sequence ID" value="NZ_CP023671.1"/>
</dbReference>
<dbReference type="KEGG" id="csep:CP523_10440"/>
<evidence type="ECO:0000313" key="2">
    <source>
        <dbReference type="EMBL" id="USS01379.1"/>
    </source>
</evidence>